<evidence type="ECO:0000256" key="1">
    <source>
        <dbReference type="ARBA" id="ARBA00008383"/>
    </source>
</evidence>
<sequence length="300" mass="31445">MSPESLRKDNPGLVVARVSGYGQTGPKCSEPGFASVCEGVGGFRFVNGVPGEPPVRPNLSIGDTLAGMNAVLGILLALLKRGQLSEGVPFALGQDVDSSITESVFGLLEACVPEYDYAGAIREPSGSSLTGIVPTGTYPCKDGSFMIIGANGDSLFKRLMAVMGRQELGQDPRFANNAGRCEHQDLLDEAIIAWTRSKTAAEVQAACKEAAVPCGPIYSIKDIMEDEHFQARGCFEDVHLPDGRAVKVPSIGPKLSASPGSTAAGGPRLGQHTTEVLQEKLQLSDDELSTLRTAGIIGGE</sequence>
<evidence type="ECO:0000256" key="2">
    <source>
        <dbReference type="ARBA" id="ARBA00022679"/>
    </source>
</evidence>
<evidence type="ECO:0000256" key="3">
    <source>
        <dbReference type="SAM" id="MobiDB-lite"/>
    </source>
</evidence>
<dbReference type="Gene3D" id="3.40.50.10540">
    <property type="entry name" value="Crotonobetainyl-coa:carnitine coa-transferase, domain 1"/>
    <property type="match status" value="1"/>
</dbReference>
<dbReference type="AlphaFoldDB" id="A0A812S017"/>
<dbReference type="InterPro" id="IPR044855">
    <property type="entry name" value="CoA-Trfase_III_dom3_sf"/>
</dbReference>
<name>A0A812S017_9DINO</name>
<dbReference type="GO" id="GO:0008410">
    <property type="term" value="F:CoA-transferase activity"/>
    <property type="evidence" value="ECO:0007669"/>
    <property type="project" value="TreeGrafter"/>
</dbReference>
<dbReference type="EMBL" id="CAJNDS010002405">
    <property type="protein sequence ID" value="CAE7462145.1"/>
    <property type="molecule type" value="Genomic_DNA"/>
</dbReference>
<keyword evidence="5" id="KW-1185">Reference proteome</keyword>
<keyword evidence="2" id="KW-0808">Transferase</keyword>
<comment type="similarity">
    <text evidence="1">Belongs to the CoA-transferase III family.</text>
</comment>
<protein>
    <submittedName>
        <fullName evidence="4">Uncharacterized protein</fullName>
    </submittedName>
</protein>
<dbReference type="OrthoDB" id="421515at2759"/>
<comment type="caution">
    <text evidence="4">The sequence shown here is derived from an EMBL/GenBank/DDBJ whole genome shotgun (WGS) entry which is preliminary data.</text>
</comment>
<evidence type="ECO:0000313" key="5">
    <source>
        <dbReference type="Proteomes" id="UP000604046"/>
    </source>
</evidence>
<accession>A0A812S017</accession>
<proteinExistence type="inferred from homology"/>
<dbReference type="InterPro" id="IPR050483">
    <property type="entry name" value="CoA-transferase_III_domain"/>
</dbReference>
<dbReference type="PANTHER" id="PTHR48207:SF3">
    <property type="entry name" value="SUCCINATE--HYDROXYMETHYLGLUTARATE COA-TRANSFERASE"/>
    <property type="match status" value="1"/>
</dbReference>
<dbReference type="Proteomes" id="UP000604046">
    <property type="component" value="Unassembled WGS sequence"/>
</dbReference>
<organism evidence="4 5">
    <name type="scientific">Symbiodinium natans</name>
    <dbReference type="NCBI Taxonomy" id="878477"/>
    <lineage>
        <taxon>Eukaryota</taxon>
        <taxon>Sar</taxon>
        <taxon>Alveolata</taxon>
        <taxon>Dinophyceae</taxon>
        <taxon>Suessiales</taxon>
        <taxon>Symbiodiniaceae</taxon>
        <taxon>Symbiodinium</taxon>
    </lineage>
</organism>
<dbReference type="InterPro" id="IPR023606">
    <property type="entry name" value="CoA-Trfase_III_dom_1_sf"/>
</dbReference>
<evidence type="ECO:0000313" key="4">
    <source>
        <dbReference type="EMBL" id="CAE7462145.1"/>
    </source>
</evidence>
<reference evidence="4" key="1">
    <citation type="submission" date="2021-02" db="EMBL/GenBank/DDBJ databases">
        <authorList>
            <person name="Dougan E. K."/>
            <person name="Rhodes N."/>
            <person name="Thang M."/>
            <person name="Chan C."/>
        </authorList>
    </citation>
    <scope>NUCLEOTIDE SEQUENCE</scope>
</reference>
<dbReference type="Gene3D" id="3.30.1540.10">
    <property type="entry name" value="formyl-coa transferase, domain 3"/>
    <property type="match status" value="1"/>
</dbReference>
<feature type="region of interest" description="Disordered" evidence="3">
    <location>
        <begin position="250"/>
        <end position="269"/>
    </location>
</feature>
<dbReference type="InterPro" id="IPR003673">
    <property type="entry name" value="CoA-Trfase_fam_III"/>
</dbReference>
<gene>
    <name evidence="4" type="ORF">SNAT2548_LOCUS25720</name>
</gene>
<dbReference type="Pfam" id="PF02515">
    <property type="entry name" value="CoA_transf_3"/>
    <property type="match status" value="1"/>
</dbReference>
<dbReference type="PANTHER" id="PTHR48207">
    <property type="entry name" value="SUCCINATE--HYDROXYMETHYLGLUTARATE COA-TRANSFERASE"/>
    <property type="match status" value="1"/>
</dbReference>
<dbReference type="SUPFAM" id="SSF89796">
    <property type="entry name" value="CoA-transferase family III (CaiB/BaiF)"/>
    <property type="match status" value="1"/>
</dbReference>